<feature type="DNA-binding region" description="H-T-H motif" evidence="4">
    <location>
        <begin position="34"/>
        <end position="53"/>
    </location>
</feature>
<keyword evidence="1" id="KW-0805">Transcription regulation</keyword>
<dbReference type="PRINTS" id="PR00455">
    <property type="entry name" value="HTHTETR"/>
</dbReference>
<dbReference type="Gene3D" id="1.10.357.10">
    <property type="entry name" value="Tetracycline Repressor, domain 2"/>
    <property type="match status" value="1"/>
</dbReference>
<dbReference type="InterPro" id="IPR036271">
    <property type="entry name" value="Tet_transcr_reg_TetR-rel_C_sf"/>
</dbReference>
<accession>A0A4P7SP25</accession>
<proteinExistence type="predicted"/>
<protein>
    <submittedName>
        <fullName evidence="6">TetR/AcrR family transcriptional regulator</fullName>
    </submittedName>
</protein>
<keyword evidence="3" id="KW-0804">Transcription</keyword>
<sequence>MVATQDDPRFLRSREAILTAAREVLLAHGPGAVTHARVAEQAGIARATVYRHWPRTDQLLAEAMATVPMPFFEAPDAPTREWLVRELTALARQLDHHDVRVIATTLAGSALWEDDMDARRARFADLLAGRLAGALEAARSRGEVDLHTAPRDAAALAIGPLYYRATIERGTTDEGVIATVVDSLGRWR</sequence>
<dbReference type="SUPFAM" id="SSF46689">
    <property type="entry name" value="Homeodomain-like"/>
    <property type="match status" value="1"/>
</dbReference>
<dbReference type="RefSeq" id="WP_135972156.1">
    <property type="nucleotide sequence ID" value="NZ_CP039291.1"/>
</dbReference>
<dbReference type="InterPro" id="IPR011075">
    <property type="entry name" value="TetR_C"/>
</dbReference>
<dbReference type="GO" id="GO:0003700">
    <property type="term" value="F:DNA-binding transcription factor activity"/>
    <property type="evidence" value="ECO:0007669"/>
    <property type="project" value="TreeGrafter"/>
</dbReference>
<evidence type="ECO:0000256" key="2">
    <source>
        <dbReference type="ARBA" id="ARBA00023125"/>
    </source>
</evidence>
<dbReference type="EMBL" id="CP039291">
    <property type="protein sequence ID" value="QCB95026.1"/>
    <property type="molecule type" value="Genomic_DNA"/>
</dbReference>
<dbReference type="InterPro" id="IPR050109">
    <property type="entry name" value="HTH-type_TetR-like_transc_reg"/>
</dbReference>
<reference evidence="6 7" key="1">
    <citation type="submission" date="2019-04" db="EMBL/GenBank/DDBJ databases">
        <title>Isolation and identification of Cellulomonas shaoxiangyii sp. Nov. isolated from feces of the Tibetan antelopes (Pantholops hodgsonii) in the Qinghai-Tibet plateau of China.</title>
        <authorList>
            <person name="Tian Z."/>
        </authorList>
    </citation>
    <scope>NUCLEOTIDE SEQUENCE [LARGE SCALE GENOMIC DNA]</scope>
    <source>
        <strain evidence="6 7">Z28</strain>
    </source>
</reference>
<keyword evidence="2 4" id="KW-0238">DNA-binding</keyword>
<dbReference type="Pfam" id="PF00440">
    <property type="entry name" value="TetR_N"/>
    <property type="match status" value="1"/>
</dbReference>
<evidence type="ECO:0000259" key="5">
    <source>
        <dbReference type="PROSITE" id="PS50977"/>
    </source>
</evidence>
<evidence type="ECO:0000313" key="6">
    <source>
        <dbReference type="EMBL" id="QCB95026.1"/>
    </source>
</evidence>
<gene>
    <name evidence="6" type="ORF">E5225_17115</name>
</gene>
<dbReference type="InterPro" id="IPR001647">
    <property type="entry name" value="HTH_TetR"/>
</dbReference>
<name>A0A4P7SP25_9CELL</name>
<dbReference type="Gene3D" id="1.10.10.60">
    <property type="entry name" value="Homeodomain-like"/>
    <property type="match status" value="1"/>
</dbReference>
<dbReference type="KEGG" id="celz:E5225_17115"/>
<dbReference type="SUPFAM" id="SSF48498">
    <property type="entry name" value="Tetracyclin repressor-like, C-terminal domain"/>
    <property type="match status" value="1"/>
</dbReference>
<keyword evidence="7" id="KW-1185">Reference proteome</keyword>
<evidence type="ECO:0000256" key="3">
    <source>
        <dbReference type="ARBA" id="ARBA00023163"/>
    </source>
</evidence>
<evidence type="ECO:0000313" key="7">
    <source>
        <dbReference type="Proteomes" id="UP000296469"/>
    </source>
</evidence>
<dbReference type="PANTHER" id="PTHR30055:SF148">
    <property type="entry name" value="TETR-FAMILY TRANSCRIPTIONAL REGULATOR"/>
    <property type="match status" value="1"/>
</dbReference>
<evidence type="ECO:0000256" key="1">
    <source>
        <dbReference type="ARBA" id="ARBA00023015"/>
    </source>
</evidence>
<dbReference type="Pfam" id="PF16859">
    <property type="entry name" value="TetR_C_11"/>
    <property type="match status" value="1"/>
</dbReference>
<dbReference type="Proteomes" id="UP000296469">
    <property type="component" value="Chromosome"/>
</dbReference>
<dbReference type="PROSITE" id="PS50977">
    <property type="entry name" value="HTH_TETR_2"/>
    <property type="match status" value="1"/>
</dbReference>
<organism evidence="6 7">
    <name type="scientific">Cellulomonas shaoxiangyii</name>
    <dbReference type="NCBI Taxonomy" id="2566013"/>
    <lineage>
        <taxon>Bacteria</taxon>
        <taxon>Bacillati</taxon>
        <taxon>Actinomycetota</taxon>
        <taxon>Actinomycetes</taxon>
        <taxon>Micrococcales</taxon>
        <taxon>Cellulomonadaceae</taxon>
        <taxon>Cellulomonas</taxon>
    </lineage>
</organism>
<dbReference type="InterPro" id="IPR009057">
    <property type="entry name" value="Homeodomain-like_sf"/>
</dbReference>
<dbReference type="GO" id="GO:0000976">
    <property type="term" value="F:transcription cis-regulatory region binding"/>
    <property type="evidence" value="ECO:0007669"/>
    <property type="project" value="TreeGrafter"/>
</dbReference>
<evidence type="ECO:0000256" key="4">
    <source>
        <dbReference type="PROSITE-ProRule" id="PRU00335"/>
    </source>
</evidence>
<dbReference type="PANTHER" id="PTHR30055">
    <property type="entry name" value="HTH-TYPE TRANSCRIPTIONAL REGULATOR RUTR"/>
    <property type="match status" value="1"/>
</dbReference>
<dbReference type="AlphaFoldDB" id="A0A4P7SP25"/>
<dbReference type="OrthoDB" id="9796019at2"/>
<feature type="domain" description="HTH tetR-type" evidence="5">
    <location>
        <begin position="11"/>
        <end position="71"/>
    </location>
</feature>